<dbReference type="InterPro" id="IPR013187">
    <property type="entry name" value="F-box-assoc_dom_typ3"/>
</dbReference>
<dbReference type="AlphaFoldDB" id="A0A2G9I7N6"/>
<dbReference type="Pfam" id="PF08268">
    <property type="entry name" value="FBA_3"/>
    <property type="match status" value="1"/>
</dbReference>
<sequence length="345" mass="40575">MALQCYTWIFHLFKQIIGDYYDAEKDTSGKHGEQIRDRPLILRYFGSDYLRLSIIDGESEKECNVRGLKALRSAKFVGCCDELVLLKSFFPVSACFVLNPLSEGKITTIHPPNHRHINPCGFFFHPLAKEYRILSVTRRSADMCEYKLYLFGAKMWRSTSNPSFHCMPTFSMPAVLNGGLHWYIGTNRIMVFDMINEEFCVKPLPFERCYEGQRHLMRDLMVKDDSLCFGHVGCQEGVMDLWILEDYEKWHWIKKYTVNLDWDVDKYPIKDDLPYGIVLDLLSVVSIHKDELVLFWRTRGLFSYHLTFNMVEKIHLKRSEMDRYDSKYHCKIHDFAAYNVMTSGK</sequence>
<evidence type="ECO:0000259" key="1">
    <source>
        <dbReference type="Pfam" id="PF08268"/>
    </source>
</evidence>
<dbReference type="EMBL" id="NKXS01000183">
    <property type="protein sequence ID" value="PIN25777.1"/>
    <property type="molecule type" value="Genomic_DNA"/>
</dbReference>
<comment type="caution">
    <text evidence="2">The sequence shown here is derived from an EMBL/GenBank/DDBJ whole genome shotgun (WGS) entry which is preliminary data.</text>
</comment>
<dbReference type="Proteomes" id="UP000231279">
    <property type="component" value="Unassembled WGS sequence"/>
</dbReference>
<organism evidence="2 3">
    <name type="scientific">Handroanthus impetiginosus</name>
    <dbReference type="NCBI Taxonomy" id="429701"/>
    <lineage>
        <taxon>Eukaryota</taxon>
        <taxon>Viridiplantae</taxon>
        <taxon>Streptophyta</taxon>
        <taxon>Embryophyta</taxon>
        <taxon>Tracheophyta</taxon>
        <taxon>Spermatophyta</taxon>
        <taxon>Magnoliopsida</taxon>
        <taxon>eudicotyledons</taxon>
        <taxon>Gunneridae</taxon>
        <taxon>Pentapetalae</taxon>
        <taxon>asterids</taxon>
        <taxon>lamiids</taxon>
        <taxon>Lamiales</taxon>
        <taxon>Bignoniaceae</taxon>
        <taxon>Crescentiina</taxon>
        <taxon>Tabebuia alliance</taxon>
        <taxon>Handroanthus</taxon>
    </lineage>
</organism>
<protein>
    <recommendedName>
        <fullName evidence="1">F-box associated beta-propeller type 3 domain-containing protein</fullName>
    </recommendedName>
</protein>
<name>A0A2G9I7N6_9LAMI</name>
<dbReference type="InterPro" id="IPR017451">
    <property type="entry name" value="F-box-assoc_interact_dom"/>
</dbReference>
<proteinExistence type="predicted"/>
<dbReference type="OrthoDB" id="911383at2759"/>
<reference evidence="3" key="1">
    <citation type="journal article" date="2018" name="Gigascience">
        <title>Genome assembly of the Pink Ipe (Handroanthus impetiginosus, Bignoniaceae), a highly valued, ecologically keystone Neotropical timber forest tree.</title>
        <authorList>
            <person name="Silva-Junior O.B."/>
            <person name="Grattapaglia D."/>
            <person name="Novaes E."/>
            <person name="Collevatti R.G."/>
        </authorList>
    </citation>
    <scope>NUCLEOTIDE SEQUENCE [LARGE SCALE GENOMIC DNA]</scope>
    <source>
        <strain evidence="3">cv. UFG-1</strain>
    </source>
</reference>
<dbReference type="PANTHER" id="PTHR31672">
    <property type="entry name" value="BNACNNG10540D PROTEIN"/>
    <property type="match status" value="1"/>
</dbReference>
<dbReference type="InterPro" id="IPR050796">
    <property type="entry name" value="SCF_F-box_component"/>
</dbReference>
<gene>
    <name evidence="2" type="ORF">CDL12_01489</name>
</gene>
<accession>A0A2G9I7N6</accession>
<dbReference type="NCBIfam" id="TIGR01640">
    <property type="entry name" value="F_box_assoc_1"/>
    <property type="match status" value="1"/>
</dbReference>
<evidence type="ECO:0000313" key="2">
    <source>
        <dbReference type="EMBL" id="PIN25777.1"/>
    </source>
</evidence>
<keyword evidence="3" id="KW-1185">Reference proteome</keyword>
<dbReference type="PANTHER" id="PTHR31672:SF13">
    <property type="entry name" value="F-BOX PROTEIN CPR30-LIKE"/>
    <property type="match status" value="1"/>
</dbReference>
<feature type="domain" description="F-box associated beta-propeller type 3" evidence="1">
    <location>
        <begin position="96"/>
        <end position="299"/>
    </location>
</feature>
<evidence type="ECO:0000313" key="3">
    <source>
        <dbReference type="Proteomes" id="UP000231279"/>
    </source>
</evidence>